<sequence>MPAPGPRIPVPNAKLQQQRNILRKLDDERLSRLRDLKSIEERISRKTQKLEDIEFPYHQDAEHLPERINQLRMAEDYPEIEDHGSVPLKYAPGDKRFKPYFVEKYQVPSRNNDLARMVDIDVQDFMERELDTGDDLWDLVVVSGLTSSPLSRNQPPPLAVTVGEYFCGNLVDPKSVVEHNKLPDPGTTAHNSFKDKRKKSWTVTPENQWTDTCTLQDFDKSPRSAPYWECIISGIEYEVVETGGVVLYGQKLVVYAVLRENNYVQCHFIPCEDTSVIRNTQWDTQSFSGPLSEPEIILGSDCVDFSSLKLSYSSAQPMKQMLIKDSITIGGAISLPKVLTLNGAYNFKIAKTRKNLYMKNFEGNLHRLINSPVILYSPAEKRAWMVSFVSVALHVAPHRAWLQRELEFRIPRCASTADGGRAAFRTIRDNYKSPLKAPMENEELSEDERSLTIRDYMEDVLASLDVARRESFRARGIFRERILGFELADIVKMKEHITMRRRNLDAVATGWAPLLDAVSIVLFYDGLSDPIVPSTRSQHSQEISGYCGQTMWRSVPEGYNILTASWPCLDYMSEHLNRGPNIRRLIYDYCWRAPNRRLFDLCTRQRHHICNRLQELRPDGLDIASPTLTDENRRTAAVAFKFSTDVQTIQDNQSSVEVDPNPTPLAAPPRTPPTPAAPVQNPGTGGIDGALLDPPDNLRLGRPHLGRQGLLRDVPVAAVRAESRPNELGGQLHRGGHHNVTSRRPRSTNQEHRRGERRTVRSGNVRAGLVRVHVSIASDYQVTNAVIVPAKKSIN</sequence>
<keyword evidence="3" id="KW-1185">Reference proteome</keyword>
<dbReference type="STRING" id="1182545.A0A072NVK6"/>
<dbReference type="RefSeq" id="XP_013254017.1">
    <property type="nucleotide sequence ID" value="XM_013398563.1"/>
</dbReference>
<comment type="caution">
    <text evidence="2">The sequence shown here is derived from an EMBL/GenBank/DDBJ whole genome shotgun (WGS) entry which is preliminary data.</text>
</comment>
<feature type="compositionally biased region" description="Basic residues" evidence="1">
    <location>
        <begin position="734"/>
        <end position="746"/>
    </location>
</feature>
<proteinExistence type="predicted"/>
<dbReference type="VEuPathDB" id="FungiDB:A1O9_12576"/>
<dbReference type="GeneID" id="25287470"/>
<feature type="compositionally biased region" description="Pro residues" evidence="1">
    <location>
        <begin position="661"/>
        <end position="676"/>
    </location>
</feature>
<name>A0A072NVK6_9EURO</name>
<protein>
    <submittedName>
        <fullName evidence="2">Uncharacterized protein</fullName>
    </submittedName>
</protein>
<dbReference type="Proteomes" id="UP000027920">
    <property type="component" value="Unassembled WGS sequence"/>
</dbReference>
<organism evidence="2 3">
    <name type="scientific">Exophiala aquamarina CBS 119918</name>
    <dbReference type="NCBI Taxonomy" id="1182545"/>
    <lineage>
        <taxon>Eukaryota</taxon>
        <taxon>Fungi</taxon>
        <taxon>Dikarya</taxon>
        <taxon>Ascomycota</taxon>
        <taxon>Pezizomycotina</taxon>
        <taxon>Eurotiomycetes</taxon>
        <taxon>Chaetothyriomycetidae</taxon>
        <taxon>Chaetothyriales</taxon>
        <taxon>Herpotrichiellaceae</taxon>
        <taxon>Exophiala</taxon>
    </lineage>
</organism>
<dbReference type="AlphaFoldDB" id="A0A072NVK6"/>
<feature type="region of interest" description="Disordered" evidence="1">
    <location>
        <begin position="727"/>
        <end position="760"/>
    </location>
</feature>
<feature type="compositionally biased region" description="Basic and acidic residues" evidence="1">
    <location>
        <begin position="749"/>
        <end position="759"/>
    </location>
</feature>
<evidence type="ECO:0000256" key="1">
    <source>
        <dbReference type="SAM" id="MobiDB-lite"/>
    </source>
</evidence>
<gene>
    <name evidence="2" type="ORF">A1O9_12576</name>
</gene>
<feature type="region of interest" description="Disordered" evidence="1">
    <location>
        <begin position="650"/>
        <end position="695"/>
    </location>
</feature>
<dbReference type="OrthoDB" id="4161723at2759"/>
<evidence type="ECO:0000313" key="2">
    <source>
        <dbReference type="EMBL" id="KEF51427.1"/>
    </source>
</evidence>
<reference evidence="2 3" key="1">
    <citation type="submission" date="2013-03" db="EMBL/GenBank/DDBJ databases">
        <title>The Genome Sequence of Exophiala aquamarina CBS 119918.</title>
        <authorList>
            <consortium name="The Broad Institute Genomics Platform"/>
            <person name="Cuomo C."/>
            <person name="de Hoog S."/>
            <person name="Gorbushina A."/>
            <person name="Walker B."/>
            <person name="Young S.K."/>
            <person name="Zeng Q."/>
            <person name="Gargeya S."/>
            <person name="Fitzgerald M."/>
            <person name="Haas B."/>
            <person name="Abouelleil A."/>
            <person name="Allen A.W."/>
            <person name="Alvarado L."/>
            <person name="Arachchi H.M."/>
            <person name="Berlin A.M."/>
            <person name="Chapman S.B."/>
            <person name="Gainer-Dewar J."/>
            <person name="Goldberg J."/>
            <person name="Griggs A."/>
            <person name="Gujja S."/>
            <person name="Hansen M."/>
            <person name="Howarth C."/>
            <person name="Imamovic A."/>
            <person name="Ireland A."/>
            <person name="Larimer J."/>
            <person name="McCowan C."/>
            <person name="Murphy C."/>
            <person name="Pearson M."/>
            <person name="Poon T.W."/>
            <person name="Priest M."/>
            <person name="Roberts A."/>
            <person name="Saif S."/>
            <person name="Shea T."/>
            <person name="Sisk P."/>
            <person name="Sykes S."/>
            <person name="Wortman J."/>
            <person name="Nusbaum C."/>
            <person name="Birren B."/>
        </authorList>
    </citation>
    <scope>NUCLEOTIDE SEQUENCE [LARGE SCALE GENOMIC DNA]</scope>
    <source>
        <strain evidence="2 3">CBS 119918</strain>
    </source>
</reference>
<accession>A0A072NVK6</accession>
<dbReference type="HOGENOM" id="CLU_304221_0_0_1"/>
<evidence type="ECO:0000313" key="3">
    <source>
        <dbReference type="Proteomes" id="UP000027920"/>
    </source>
</evidence>
<dbReference type="EMBL" id="AMGV01000024">
    <property type="protein sequence ID" value="KEF51427.1"/>
    <property type="molecule type" value="Genomic_DNA"/>
</dbReference>